<sequence>MKFLLPLLLTSSIAAGTAGSLELNRHSLVVYNQEHDNLLKKAADDDPYTNYKSVPNLLSEYVELYIRELIAKGSSKFQNAYLDELGLDFYIFQIMAPSGGDAILKHEKLLSSQKNLVHTETDTLTNNTDSPQTLKSAGYSWKRANSLTSTTSGNAGVIMEFPIKIFTFKLNLNIQYTHSITTTTDITLTSPEQSILVQPHSTRKITSKLYENKNSYNYIVNHEVFGNYNFRDIKIHFGFKARLAGDKNFTFFALDLKLYDFFNSIFMAIGKKPSENDSFYYKGDDNNVKFYLNVPIKVDLLENSLEVVLN</sequence>
<proteinExistence type="predicted"/>
<dbReference type="CDD" id="cd20223">
    <property type="entry name" value="PFM_epsilon-toxin-like"/>
    <property type="match status" value="1"/>
</dbReference>
<evidence type="ECO:0000313" key="1">
    <source>
        <dbReference type="EMBL" id="ATZ18721.1"/>
    </source>
</evidence>
<dbReference type="Gene3D" id="2.170.15.10">
    <property type="entry name" value="Proaerolysin, chain A, domain 3"/>
    <property type="match status" value="1"/>
</dbReference>
<organism evidence="1 2">
    <name type="scientific">Williamsoniiplasma somnilux</name>
    <dbReference type="NCBI Taxonomy" id="215578"/>
    <lineage>
        <taxon>Bacteria</taxon>
        <taxon>Bacillati</taxon>
        <taxon>Mycoplasmatota</taxon>
        <taxon>Mollicutes</taxon>
        <taxon>Entomoplasmatales</taxon>
        <taxon>Williamsoniiplasma</taxon>
    </lineage>
</organism>
<name>A0A2K8P140_9MOLU</name>
<accession>A0A2K8P140</accession>
<evidence type="ECO:0000313" key="2">
    <source>
        <dbReference type="Proteomes" id="UP000232230"/>
    </source>
</evidence>
<dbReference type="EMBL" id="CP024965">
    <property type="protein sequence ID" value="ATZ18721.1"/>
    <property type="molecule type" value="Genomic_DNA"/>
</dbReference>
<reference evidence="1 2" key="1">
    <citation type="submission" date="2017-11" db="EMBL/GenBank/DDBJ databases">
        <title>Genome sequence of Entomoplasma somnilux PYAN-1 (ATCC 49194).</title>
        <authorList>
            <person name="Lo W.-S."/>
            <person name="Gasparich G.E."/>
            <person name="Kuo C.-H."/>
        </authorList>
    </citation>
    <scope>NUCLEOTIDE SEQUENCE [LARGE SCALE GENOMIC DNA]</scope>
    <source>
        <strain evidence="1 2">PYAN-1</strain>
    </source>
</reference>
<dbReference type="KEGG" id="esx:ESOMN_v1c03390"/>
<dbReference type="RefSeq" id="WP_024863244.1">
    <property type="nucleotide sequence ID" value="NZ_CP024965.1"/>
</dbReference>
<dbReference type="AlphaFoldDB" id="A0A2K8P140"/>
<dbReference type="Pfam" id="PF03318">
    <property type="entry name" value="ETX_MTX2"/>
    <property type="match status" value="1"/>
</dbReference>
<dbReference type="SUPFAM" id="SSF56973">
    <property type="entry name" value="Aerolisin/ETX pore-forming domain"/>
    <property type="match status" value="1"/>
</dbReference>
<dbReference type="Proteomes" id="UP000232230">
    <property type="component" value="Chromosome"/>
</dbReference>
<keyword evidence="2" id="KW-1185">Reference proteome</keyword>
<dbReference type="InterPro" id="IPR004991">
    <property type="entry name" value="Aerolysin-like"/>
</dbReference>
<gene>
    <name evidence="1" type="ORF">ESOMN_v1c03390</name>
</gene>
<protein>
    <submittedName>
        <fullName evidence="1">Uncharacterized protein</fullName>
    </submittedName>
</protein>